<dbReference type="Ensembl" id="ENSGMOT00000036997.1">
    <property type="protein sequence ID" value="ENSGMOP00000027402.1"/>
    <property type="gene ID" value="ENSGMOG00000031425.1"/>
</dbReference>
<evidence type="ECO:0000313" key="3">
    <source>
        <dbReference type="Ensembl" id="ENSGMOP00000027402.1"/>
    </source>
</evidence>
<evidence type="ECO:0000313" key="4">
    <source>
        <dbReference type="Proteomes" id="UP000694546"/>
    </source>
</evidence>
<name>A0A8C5A5Y3_GADMO</name>
<feature type="compositionally biased region" description="Basic and acidic residues" evidence="1">
    <location>
        <begin position="271"/>
        <end position="287"/>
    </location>
</feature>
<sequence length="630" mass="66914">MKTKLEVIGGQGGSSFTFTGRDNGATLKKIGVAVGGWQIKAVRAELTDGHVKTFGESVTFKEFTFEPGERFTKLSLWGNDDGSRLGGIRFSTSSGREFFEQMTGSVLKTEYPINVGSGVCLGLQGKAGSDIDCLGFLFIKANTSIPQRMFKWLGRLTCLFQRGSSSESAPVDEDRDDPRAAGTLSPVYEATMDDMRAMLPRTTSYARSSDKEQEKEANDMSPPSGQNTKQDEPLAPEAPQANAVTPTEVTESHDGVISCPSPPTTQGTFKDSTREGEEVERTEKGPEVEQISDHVSGLLNTATTLEVIGGQGGSSFTLTGRDNGATLKKIGVAVGGWQIKAVRAELTDGRVKTFGESVTFKEFTFEPGERFTKLSLWGNDDGSRLGGIRFSTISGREFFEQMTSMGLNTEYSIDVGSGVCLGLQGNAGSDIDCLGFLFINAIKSSVLTDMTYPSLAMYTPQLLLQLGLSGQPLVGETAAPVLLPLPRGPGLFPCLVGGRAPELLPGDHAVPQTLLHRGKRAERVLTSARQAFRNVRGRGAAWGLGLLARGGTQSPCTEGHGVGVGRRDPGFLAVSLLSHSQPGQPRPTRVAGVKYRGLGLSRGAEDDPLVGASGWGSQPGQPSPPRVAGA</sequence>
<dbReference type="Proteomes" id="UP000694546">
    <property type="component" value="Chromosome 8"/>
</dbReference>
<feature type="domain" description="Jacalin-type lectin" evidence="2">
    <location>
        <begin position="302"/>
        <end position="440"/>
    </location>
</feature>
<protein>
    <recommendedName>
        <fullName evidence="2">Jacalin-type lectin domain-containing protein</fullName>
    </recommendedName>
</protein>
<dbReference type="InterPro" id="IPR001229">
    <property type="entry name" value="Jacalin-like_lectin_dom"/>
</dbReference>
<keyword evidence="4" id="KW-1185">Reference proteome</keyword>
<feature type="region of interest" description="Disordered" evidence="1">
    <location>
        <begin position="602"/>
        <end position="630"/>
    </location>
</feature>
<proteinExistence type="predicted"/>
<dbReference type="AlphaFoldDB" id="A0A8C5A5Y3"/>
<dbReference type="CDD" id="cd09302">
    <property type="entry name" value="Jacalin_like"/>
    <property type="match status" value="2"/>
</dbReference>
<dbReference type="GeneTree" id="ENSGT00390000003194"/>
<feature type="compositionally biased region" description="Basic and acidic residues" evidence="1">
    <location>
        <begin position="208"/>
        <end position="218"/>
    </location>
</feature>
<dbReference type="PANTHER" id="PTHR34007">
    <property type="entry name" value="AEROLYSIN-LIKE PROTEIN-RELATED"/>
    <property type="match status" value="1"/>
</dbReference>
<dbReference type="InterPro" id="IPR036404">
    <property type="entry name" value="Jacalin-like_lectin_dom_sf"/>
</dbReference>
<feature type="domain" description="Jacalin-type lectin" evidence="2">
    <location>
        <begin position="2"/>
        <end position="140"/>
    </location>
</feature>
<evidence type="ECO:0000256" key="1">
    <source>
        <dbReference type="SAM" id="MobiDB-lite"/>
    </source>
</evidence>
<reference evidence="3" key="2">
    <citation type="submission" date="2025-09" db="UniProtKB">
        <authorList>
            <consortium name="Ensembl"/>
        </authorList>
    </citation>
    <scope>IDENTIFICATION</scope>
</reference>
<reference evidence="3" key="1">
    <citation type="submission" date="2025-08" db="UniProtKB">
        <authorList>
            <consortium name="Ensembl"/>
        </authorList>
    </citation>
    <scope>IDENTIFICATION</scope>
</reference>
<dbReference type="InterPro" id="IPR053280">
    <property type="entry name" value="Aerolysin-like_pore-former"/>
</dbReference>
<dbReference type="SUPFAM" id="SSF51101">
    <property type="entry name" value="Mannose-binding lectins"/>
    <property type="match status" value="2"/>
</dbReference>
<dbReference type="PROSITE" id="PS51752">
    <property type="entry name" value="JACALIN_LECTIN"/>
    <property type="match status" value="2"/>
</dbReference>
<evidence type="ECO:0000259" key="2">
    <source>
        <dbReference type="PROSITE" id="PS51752"/>
    </source>
</evidence>
<organism evidence="3 4">
    <name type="scientific">Gadus morhua</name>
    <name type="common">Atlantic cod</name>
    <dbReference type="NCBI Taxonomy" id="8049"/>
    <lineage>
        <taxon>Eukaryota</taxon>
        <taxon>Metazoa</taxon>
        <taxon>Chordata</taxon>
        <taxon>Craniata</taxon>
        <taxon>Vertebrata</taxon>
        <taxon>Euteleostomi</taxon>
        <taxon>Actinopterygii</taxon>
        <taxon>Neopterygii</taxon>
        <taxon>Teleostei</taxon>
        <taxon>Neoteleostei</taxon>
        <taxon>Acanthomorphata</taxon>
        <taxon>Zeiogadaria</taxon>
        <taxon>Gadariae</taxon>
        <taxon>Gadiformes</taxon>
        <taxon>Gadoidei</taxon>
        <taxon>Gadidae</taxon>
        <taxon>Gadus</taxon>
    </lineage>
</organism>
<feature type="compositionally biased region" description="Pro residues" evidence="1">
    <location>
        <begin position="621"/>
        <end position="630"/>
    </location>
</feature>
<dbReference type="Gene3D" id="2.100.10.30">
    <property type="entry name" value="Jacalin-like lectin domain"/>
    <property type="match status" value="2"/>
</dbReference>
<dbReference type="Pfam" id="PF01419">
    <property type="entry name" value="Jacalin"/>
    <property type="match status" value="2"/>
</dbReference>
<dbReference type="PANTHER" id="PTHR34007:SF1">
    <property type="entry name" value="AEROLYSIN-LIKE PROTEIN-RELATED"/>
    <property type="match status" value="1"/>
</dbReference>
<feature type="region of interest" description="Disordered" evidence="1">
    <location>
        <begin position="164"/>
        <end position="289"/>
    </location>
</feature>
<accession>A0A8C5A5Y3</accession>